<proteinExistence type="predicted"/>
<evidence type="ECO:0000256" key="1">
    <source>
        <dbReference type="SAM" id="MobiDB-lite"/>
    </source>
</evidence>
<dbReference type="CDD" id="cd02440">
    <property type="entry name" value="AdoMet_MTases"/>
    <property type="match status" value="1"/>
</dbReference>
<evidence type="ECO:0000313" key="3">
    <source>
        <dbReference type="Proteomes" id="UP000774617"/>
    </source>
</evidence>
<dbReference type="Pfam" id="PF13489">
    <property type="entry name" value="Methyltransf_23"/>
    <property type="match status" value="1"/>
</dbReference>
<feature type="region of interest" description="Disordered" evidence="1">
    <location>
        <begin position="22"/>
        <end position="57"/>
    </location>
</feature>
<dbReference type="EMBL" id="JAGTJR010000032">
    <property type="protein sequence ID" value="KAH7038922.1"/>
    <property type="molecule type" value="Genomic_DNA"/>
</dbReference>
<evidence type="ECO:0000313" key="2">
    <source>
        <dbReference type="EMBL" id="KAH7038922.1"/>
    </source>
</evidence>
<name>A0ABQ8FZW7_9PEZI</name>
<comment type="caution">
    <text evidence="2">The sequence shown here is derived from an EMBL/GenBank/DDBJ whole genome shotgun (WGS) entry which is preliminary data.</text>
</comment>
<dbReference type="PANTHER" id="PTHR43464:SF52">
    <property type="entry name" value="PUTATIVE-RELATED"/>
    <property type="match status" value="1"/>
</dbReference>
<dbReference type="Gene3D" id="3.40.50.150">
    <property type="entry name" value="Vaccinia Virus protein VP39"/>
    <property type="match status" value="1"/>
</dbReference>
<dbReference type="PANTHER" id="PTHR43464">
    <property type="entry name" value="METHYLTRANSFERASE"/>
    <property type="match status" value="1"/>
</dbReference>
<keyword evidence="2" id="KW-0808">Transferase</keyword>
<gene>
    <name evidence="2" type="ORF">B0J12DRAFT_764770</name>
</gene>
<accession>A0ABQ8FZW7</accession>
<dbReference type="GO" id="GO:0032259">
    <property type="term" value="P:methylation"/>
    <property type="evidence" value="ECO:0007669"/>
    <property type="project" value="UniProtKB-KW"/>
</dbReference>
<dbReference type="GO" id="GO:0008168">
    <property type="term" value="F:methyltransferase activity"/>
    <property type="evidence" value="ECO:0007669"/>
    <property type="project" value="UniProtKB-KW"/>
</dbReference>
<dbReference type="SUPFAM" id="SSF53335">
    <property type="entry name" value="S-adenosyl-L-methionine-dependent methyltransferases"/>
    <property type="match status" value="1"/>
</dbReference>
<reference evidence="2 3" key="1">
    <citation type="journal article" date="2021" name="Nat. Commun.">
        <title>Genetic determinants of endophytism in the Arabidopsis root mycobiome.</title>
        <authorList>
            <person name="Mesny F."/>
            <person name="Miyauchi S."/>
            <person name="Thiergart T."/>
            <person name="Pickel B."/>
            <person name="Atanasova L."/>
            <person name="Karlsson M."/>
            <person name="Huettel B."/>
            <person name="Barry K.W."/>
            <person name="Haridas S."/>
            <person name="Chen C."/>
            <person name="Bauer D."/>
            <person name="Andreopoulos W."/>
            <person name="Pangilinan J."/>
            <person name="LaButti K."/>
            <person name="Riley R."/>
            <person name="Lipzen A."/>
            <person name="Clum A."/>
            <person name="Drula E."/>
            <person name="Henrissat B."/>
            <person name="Kohler A."/>
            <person name="Grigoriev I.V."/>
            <person name="Martin F.M."/>
            <person name="Hacquard S."/>
        </authorList>
    </citation>
    <scope>NUCLEOTIDE SEQUENCE [LARGE SCALE GENOMIC DNA]</scope>
    <source>
        <strain evidence="2 3">MPI-SDFR-AT-0080</strain>
    </source>
</reference>
<protein>
    <submittedName>
        <fullName evidence="2">S-adenosyl-L-methionine-dependent methyltransferase</fullName>
    </submittedName>
</protein>
<keyword evidence="3" id="KW-1185">Reference proteome</keyword>
<sequence length="341" mass="36390">MTQPSLTTTFDTSLIDLAALPGARTSRPPAKRRKMAACPSPPPSSGPVERAAKTATPVRHMETTAAYDAWAAVYDEDGNVLQGIDDLELEGLLPAFLRKSVGVVEGGEEAGRVLRVLDLGCGTGRNTEKVVGWAIGRGEKERLTVEVVGVDASKGMLDKAKAKLTPLLEDADGTNLSLLNHDPFQNTPTATLPPPLASPFHAVMSTLVLEHLPLPVFFETLASLLAPGGYALVTNMHPEMGAKSQAGFVSKDAEGRTIKVRGKSWAYGVQETVEAAKVVGLETVDVLAEEGESRSEAKGVRERGIDEALIKSGKIGERGWKWVGVKVWYGFVVRKVGGEKK</sequence>
<dbReference type="Proteomes" id="UP000774617">
    <property type="component" value="Unassembled WGS sequence"/>
</dbReference>
<dbReference type="InterPro" id="IPR029063">
    <property type="entry name" value="SAM-dependent_MTases_sf"/>
</dbReference>
<keyword evidence="2" id="KW-0489">Methyltransferase</keyword>
<organism evidence="2 3">
    <name type="scientific">Macrophomina phaseolina</name>
    <dbReference type="NCBI Taxonomy" id="35725"/>
    <lineage>
        <taxon>Eukaryota</taxon>
        <taxon>Fungi</taxon>
        <taxon>Dikarya</taxon>
        <taxon>Ascomycota</taxon>
        <taxon>Pezizomycotina</taxon>
        <taxon>Dothideomycetes</taxon>
        <taxon>Dothideomycetes incertae sedis</taxon>
        <taxon>Botryosphaeriales</taxon>
        <taxon>Botryosphaeriaceae</taxon>
        <taxon>Macrophomina</taxon>
    </lineage>
</organism>